<evidence type="ECO:0000313" key="2">
    <source>
        <dbReference type="EMBL" id="QXT40156.1"/>
    </source>
</evidence>
<organism evidence="2 3">
    <name type="scientific">Gymnodinialimonas ceratoperidinii</name>
    <dbReference type="NCBI Taxonomy" id="2856823"/>
    <lineage>
        <taxon>Bacteria</taxon>
        <taxon>Pseudomonadati</taxon>
        <taxon>Pseudomonadota</taxon>
        <taxon>Alphaproteobacteria</taxon>
        <taxon>Rhodobacterales</taxon>
        <taxon>Paracoccaceae</taxon>
        <taxon>Gymnodinialimonas</taxon>
    </lineage>
</organism>
<gene>
    <name evidence="2" type="ORF">KYE46_02555</name>
</gene>
<sequence>MHNLRKERTMFDILAKSFKVATRSDGTWSAPDHWVDHDHRTRAQKERDSQDQRRWLRQTGIM</sequence>
<dbReference type="RefSeq" id="WP_219003248.1">
    <property type="nucleotide sequence ID" value="NZ_CP079194.1"/>
</dbReference>
<evidence type="ECO:0000256" key="1">
    <source>
        <dbReference type="SAM" id="MobiDB-lite"/>
    </source>
</evidence>
<dbReference type="AlphaFoldDB" id="A0A8F6TYP5"/>
<keyword evidence="3" id="KW-1185">Reference proteome</keyword>
<dbReference type="EMBL" id="CP079194">
    <property type="protein sequence ID" value="QXT40156.1"/>
    <property type="molecule type" value="Genomic_DNA"/>
</dbReference>
<feature type="compositionally biased region" description="Basic and acidic residues" evidence="1">
    <location>
        <begin position="33"/>
        <end position="54"/>
    </location>
</feature>
<name>A0A8F6TYP5_9RHOB</name>
<reference evidence="2 3" key="1">
    <citation type="submission" date="2021-07" db="EMBL/GenBank/DDBJ databases">
        <title>A novel Jannaschia species isolated from marine dinoflagellate Ceratoperidinium margalefii.</title>
        <authorList>
            <person name="Jiang Y."/>
            <person name="Li Z."/>
        </authorList>
    </citation>
    <scope>NUCLEOTIDE SEQUENCE [LARGE SCALE GENOMIC DNA]</scope>
    <source>
        <strain evidence="2 3">J12C1-MA-4</strain>
    </source>
</reference>
<accession>A0A8F6TYP5</accession>
<dbReference type="Proteomes" id="UP000825009">
    <property type="component" value="Chromosome"/>
</dbReference>
<evidence type="ECO:0000313" key="3">
    <source>
        <dbReference type="Proteomes" id="UP000825009"/>
    </source>
</evidence>
<proteinExistence type="predicted"/>
<feature type="region of interest" description="Disordered" evidence="1">
    <location>
        <begin position="25"/>
        <end position="62"/>
    </location>
</feature>
<protein>
    <submittedName>
        <fullName evidence="2">Uncharacterized protein</fullName>
    </submittedName>
</protein>
<dbReference type="KEGG" id="gce:KYE46_02555"/>